<reference evidence="2 3" key="1">
    <citation type="journal article" date="2011" name="J. Bacteriol.">
        <title>Whole-genome shotgun sequencing of the sulfur-oxidizing chemoautotroph Tetrathiobacter kashmirensis.</title>
        <authorList>
            <person name="Ghosh W."/>
            <person name="George A."/>
            <person name="Agarwal A."/>
            <person name="Raj P."/>
            <person name="Alam M."/>
            <person name="Pyne P."/>
            <person name="Das Gupta S.K."/>
        </authorList>
    </citation>
    <scope>NUCLEOTIDE SEQUENCE [LARGE SCALE GENOMIC DNA]</scope>
    <source>
        <strain evidence="2 3">WT001</strain>
    </source>
</reference>
<dbReference type="NCBIfam" id="TIGR00684">
    <property type="entry name" value="narJ"/>
    <property type="match status" value="1"/>
</dbReference>
<dbReference type="GO" id="GO:0051082">
    <property type="term" value="F:unfolded protein binding"/>
    <property type="evidence" value="ECO:0007669"/>
    <property type="project" value="InterPro"/>
</dbReference>
<dbReference type="Proteomes" id="UP000005267">
    <property type="component" value="Chromosome"/>
</dbReference>
<sequence>MLRSLLNQEQAGHLAPILDLLANNPDLIQLQEQYVETFDSKPSHSLHLFEHIHGESRDRGQAMVDLRNEYIEHGLLPDTTELPDYIPLFLEFLSQIPAEKAAELLGDAIHILSRIQEKLARAQSPYAAIFQVLRGMTPVEPEPLPEPPQGDMEETMVTFGPNADGTEPMLYRKPAVDQPVTFYETDPRKETVSNIAAEK</sequence>
<proteinExistence type="predicted"/>
<keyword evidence="3" id="KW-1185">Reference proteome</keyword>
<dbReference type="PANTHER" id="PTHR43680:SF2">
    <property type="entry name" value="NITRATE REDUCTASE MOLYBDENUM COFACTOR ASSEMBLY CHAPERONE NARJ"/>
    <property type="match status" value="1"/>
</dbReference>
<reference evidence="3" key="2">
    <citation type="journal article" date="2013" name="PLoS ONE">
        <title>Genome implosion elicits host-confinement in Alcaligenaceae: evidence from the comparative genomics of Tetrathiobacter kashmirensis, a pathogen in the making.</title>
        <authorList>
            <person name="Ghosh W."/>
            <person name="Alam M."/>
            <person name="Roy C."/>
            <person name="Pyne P."/>
            <person name="George A."/>
            <person name="Chakraborty R."/>
            <person name="Majumder S."/>
            <person name="Agarwal A."/>
            <person name="Chakraborty S."/>
            <person name="Majumdar S."/>
            <person name="Gupta S.K."/>
        </authorList>
    </citation>
    <scope>NUCLEOTIDE SEQUENCE [LARGE SCALE GENOMIC DNA]</scope>
    <source>
        <strain evidence="3">WT001</strain>
    </source>
</reference>
<evidence type="ECO:0000313" key="2">
    <source>
        <dbReference type="EMBL" id="AFK60800.1"/>
    </source>
</evidence>
<dbReference type="InterPro" id="IPR036411">
    <property type="entry name" value="TorD-like_sf"/>
</dbReference>
<dbReference type="KEGG" id="aka:TKWG_00410"/>
<protein>
    <submittedName>
        <fullName evidence="2">Nitrate reductase subunit delta</fullName>
    </submittedName>
</protein>
<dbReference type="GO" id="GO:0016530">
    <property type="term" value="F:metallochaperone activity"/>
    <property type="evidence" value="ECO:0007669"/>
    <property type="project" value="TreeGrafter"/>
</dbReference>
<dbReference type="InterPro" id="IPR020945">
    <property type="entry name" value="DMSO/NO3_reduct_chaperone"/>
</dbReference>
<evidence type="ECO:0000256" key="1">
    <source>
        <dbReference type="ARBA" id="ARBA00023063"/>
    </source>
</evidence>
<dbReference type="Gene3D" id="1.10.3480.10">
    <property type="entry name" value="TorD-like"/>
    <property type="match status" value="1"/>
</dbReference>
<dbReference type="GO" id="GO:0042128">
    <property type="term" value="P:nitrate assimilation"/>
    <property type="evidence" value="ECO:0007669"/>
    <property type="project" value="UniProtKB-KW"/>
</dbReference>
<evidence type="ECO:0000313" key="3">
    <source>
        <dbReference type="Proteomes" id="UP000005267"/>
    </source>
</evidence>
<keyword evidence="1" id="KW-0534">Nitrate assimilation</keyword>
<dbReference type="AlphaFoldDB" id="I3U712"/>
<organism evidence="2 3">
    <name type="scientific">Advenella kashmirensis (strain DSM 17095 / LMG 22695 / WT001)</name>
    <name type="common">Tetrathiobacter kashmirensis</name>
    <dbReference type="NCBI Taxonomy" id="1036672"/>
    <lineage>
        <taxon>Bacteria</taxon>
        <taxon>Pseudomonadati</taxon>
        <taxon>Pseudomonadota</taxon>
        <taxon>Betaproteobacteria</taxon>
        <taxon>Burkholderiales</taxon>
        <taxon>Alcaligenaceae</taxon>
    </lineage>
</organism>
<dbReference type="GO" id="GO:0051131">
    <property type="term" value="P:chaperone-mediated protein complex assembly"/>
    <property type="evidence" value="ECO:0007669"/>
    <property type="project" value="InterPro"/>
</dbReference>
<dbReference type="SUPFAM" id="SSF89155">
    <property type="entry name" value="TorD-like"/>
    <property type="match status" value="1"/>
</dbReference>
<dbReference type="PANTHER" id="PTHR43680">
    <property type="entry name" value="NITRATE REDUCTASE MOLYBDENUM COFACTOR ASSEMBLY CHAPERONE"/>
    <property type="match status" value="1"/>
</dbReference>
<gene>
    <name evidence="2" type="ordered locus">TKWG_00410</name>
</gene>
<dbReference type="Pfam" id="PF02613">
    <property type="entry name" value="Nitrate_red_del"/>
    <property type="match status" value="1"/>
</dbReference>
<dbReference type="EMBL" id="CP003555">
    <property type="protein sequence ID" value="AFK60800.1"/>
    <property type="molecule type" value="Genomic_DNA"/>
</dbReference>
<dbReference type="STRING" id="1036672.TKWG_00410"/>
<accession>I3U712</accession>
<name>I3U712_ADVKW</name>
<dbReference type="HOGENOM" id="CLU_084469_0_1_4"/>
<dbReference type="InterPro" id="IPR003765">
    <property type="entry name" value="NO3_reductase_chaperone_NarJ"/>
</dbReference>